<dbReference type="Gene3D" id="2.40.170.10">
    <property type="entry name" value="Porin, LamB type"/>
    <property type="match status" value="1"/>
</dbReference>
<evidence type="ECO:0000256" key="4">
    <source>
        <dbReference type="ARBA" id="ARBA00022452"/>
    </source>
</evidence>
<comment type="subcellular location">
    <subcellularLocation>
        <location evidence="1">Cell outer membrane</location>
        <topology evidence="1">Multi-pass membrane protein</topology>
    </subcellularLocation>
</comment>
<evidence type="ECO:0000256" key="7">
    <source>
        <dbReference type="ARBA" id="ARBA00023114"/>
    </source>
</evidence>
<dbReference type="RefSeq" id="WP_394825342.1">
    <property type="nucleotide sequence ID" value="NZ_CP089984.1"/>
</dbReference>
<keyword evidence="12" id="KW-1185">Reference proteome</keyword>
<keyword evidence="8" id="KW-0472">Membrane</keyword>
<reference evidence="11 12" key="1">
    <citation type="submission" date="2021-12" db="EMBL/GenBank/DDBJ databases">
        <title>Discovery of the Pendulisporaceae a myxobacterial family with distinct sporulation behavior and unique specialized metabolism.</title>
        <authorList>
            <person name="Garcia R."/>
            <person name="Popoff A."/>
            <person name="Bader C.D."/>
            <person name="Loehr J."/>
            <person name="Walesch S."/>
            <person name="Walt C."/>
            <person name="Boldt J."/>
            <person name="Bunk B."/>
            <person name="Haeckl F.J.F.P.J."/>
            <person name="Gunesch A.P."/>
            <person name="Birkelbach J."/>
            <person name="Nuebel U."/>
            <person name="Pietschmann T."/>
            <person name="Bach T."/>
            <person name="Mueller R."/>
        </authorList>
    </citation>
    <scope>NUCLEOTIDE SEQUENCE [LARGE SCALE GENOMIC DNA]</scope>
    <source>
        <strain evidence="11 12">MSr11954</strain>
    </source>
</reference>
<organism evidence="11 12">
    <name type="scientific">Pendulispora albinea</name>
    <dbReference type="NCBI Taxonomy" id="2741071"/>
    <lineage>
        <taxon>Bacteria</taxon>
        <taxon>Pseudomonadati</taxon>
        <taxon>Myxococcota</taxon>
        <taxon>Myxococcia</taxon>
        <taxon>Myxococcales</taxon>
        <taxon>Sorangiineae</taxon>
        <taxon>Pendulisporaceae</taxon>
        <taxon>Pendulispora</taxon>
    </lineage>
</organism>
<dbReference type="InterPro" id="IPR050286">
    <property type="entry name" value="G_neg_Bact_CarbUptk_Porin"/>
</dbReference>
<sequence>MRKRATKLCIAAGVGALLSFAPKLASADITSDKVEFFGYGRMGIGWTKSGQQIAGSYMNLNPRRALGGRLEEGDYLEPGIRFHLKKGEQDTDIKVDLVTSLEMYSTKAGILSSLSNFDTDSLKIFPEQAYIQAKNVFTPGLEIWLGSRLYRKNDIHIADYFYFNNLVGQGLGAIYTKPGFGEIDVAILTQTSGDKFFRTDMGSLPPQFGTGNSVVTRQRTMFVAQYKYSFGPKTSFVQALGEFHVVPRSGKQDVETPKATNPPDWGAVGGLKLHLDFGGDSFNDTSIRYGARVANGAESGGSTYNTFGLTDTDGTYKGAYGVEFVDHFVVDVEKVVGINGYFTAHYSQGSSDVAPSAEPRGPNARSDYVFGVRPVVYVTDNFHMVTEATFQTRKDDGLKQGMAVKLSVVPTIVPTGGRSVWTRPHIRGIYTLGIYNQAAQDQLMSPFLKTVGPTKLAHFLGARAEWWF</sequence>
<evidence type="ECO:0000256" key="2">
    <source>
        <dbReference type="ARBA" id="ARBA00007055"/>
    </source>
</evidence>
<keyword evidence="3" id="KW-0813">Transport</keyword>
<accession>A0ABZ2LYC2</accession>
<keyword evidence="4" id="KW-1134">Transmembrane beta strand</keyword>
<evidence type="ECO:0000256" key="6">
    <source>
        <dbReference type="ARBA" id="ARBA00023065"/>
    </source>
</evidence>
<keyword evidence="9" id="KW-0998">Cell outer membrane</keyword>
<dbReference type="EMBL" id="CP089984">
    <property type="protein sequence ID" value="WXB15707.1"/>
    <property type="molecule type" value="Genomic_DNA"/>
</dbReference>
<gene>
    <name evidence="11" type="ORF">LZC94_00245</name>
</gene>
<feature type="chain" id="PRO_5045467582" evidence="10">
    <location>
        <begin position="28"/>
        <end position="468"/>
    </location>
</feature>
<dbReference type="InterPro" id="IPR036998">
    <property type="entry name" value="Porin_LamB_sf"/>
</dbReference>
<protein>
    <submittedName>
        <fullName evidence="11">Carbohydrate porin</fullName>
    </submittedName>
</protein>
<dbReference type="InterPro" id="IPR003192">
    <property type="entry name" value="Porin_LamB"/>
</dbReference>
<dbReference type="PANTHER" id="PTHR38762">
    <property type="entry name" value="CRYPTIC OUTER MEMBRANE PORIN BGLH-RELATED"/>
    <property type="match status" value="1"/>
</dbReference>
<proteinExistence type="inferred from homology"/>
<evidence type="ECO:0000313" key="12">
    <source>
        <dbReference type="Proteomes" id="UP001370348"/>
    </source>
</evidence>
<keyword evidence="5" id="KW-0812">Transmembrane</keyword>
<evidence type="ECO:0000256" key="1">
    <source>
        <dbReference type="ARBA" id="ARBA00004571"/>
    </source>
</evidence>
<dbReference type="Pfam" id="PF02264">
    <property type="entry name" value="LamB"/>
    <property type="match status" value="1"/>
</dbReference>
<dbReference type="PANTHER" id="PTHR38762:SF1">
    <property type="entry name" value="CRYPTIC OUTER MEMBRANE PORIN BGLH-RELATED"/>
    <property type="match status" value="1"/>
</dbReference>
<evidence type="ECO:0000256" key="5">
    <source>
        <dbReference type="ARBA" id="ARBA00022692"/>
    </source>
</evidence>
<evidence type="ECO:0000256" key="8">
    <source>
        <dbReference type="ARBA" id="ARBA00023136"/>
    </source>
</evidence>
<keyword evidence="6" id="KW-0406">Ion transport</keyword>
<feature type="signal peptide" evidence="10">
    <location>
        <begin position="1"/>
        <end position="27"/>
    </location>
</feature>
<keyword evidence="10" id="KW-0732">Signal</keyword>
<evidence type="ECO:0000313" key="11">
    <source>
        <dbReference type="EMBL" id="WXB15707.1"/>
    </source>
</evidence>
<evidence type="ECO:0000256" key="10">
    <source>
        <dbReference type="SAM" id="SignalP"/>
    </source>
</evidence>
<comment type="similarity">
    <text evidence="2">Belongs to the porin LamB (TC 1.B.3) family.</text>
</comment>
<name>A0ABZ2LYC2_9BACT</name>
<dbReference type="SUPFAM" id="SSF56935">
    <property type="entry name" value="Porins"/>
    <property type="match status" value="1"/>
</dbReference>
<dbReference type="Proteomes" id="UP001370348">
    <property type="component" value="Chromosome"/>
</dbReference>
<keyword evidence="7" id="KW-0626">Porin</keyword>
<evidence type="ECO:0000256" key="3">
    <source>
        <dbReference type="ARBA" id="ARBA00022448"/>
    </source>
</evidence>
<evidence type="ECO:0000256" key="9">
    <source>
        <dbReference type="ARBA" id="ARBA00023237"/>
    </source>
</evidence>